<dbReference type="InterPro" id="IPR015424">
    <property type="entry name" value="PyrdxlP-dep_Trfase"/>
</dbReference>
<keyword evidence="3" id="KW-0808">Transferase</keyword>
<dbReference type="GO" id="GO:0046513">
    <property type="term" value="P:ceramide biosynthetic process"/>
    <property type="evidence" value="ECO:0007669"/>
    <property type="project" value="TreeGrafter"/>
</dbReference>
<dbReference type="InterPro" id="IPR004839">
    <property type="entry name" value="Aminotransferase_I/II_large"/>
</dbReference>
<gene>
    <name evidence="6" type="ORF">SBAD_LOCUS5241</name>
</gene>
<dbReference type="SUPFAM" id="SSF53383">
    <property type="entry name" value="PLP-dependent transferases"/>
    <property type="match status" value="1"/>
</dbReference>
<feature type="domain" description="Aminotransferase class I/classII large" evidence="5">
    <location>
        <begin position="78"/>
        <end position="150"/>
    </location>
</feature>
<sequence length="244" mass="27527">MFIFVLRFSGTNTCALNLGSYNYLGFAENKGPCIHDVEESIRKFGLSICSYTQEIGCCDGRFPMQICDIRCGVFEGNHVIHRLLERTTAQFLGVEDAMCFPMGFATNSLNIPCLVGKNDIILSDELNHTSLILGCRLSGASIKVFKHNGMNPDFIVYLLNCDSLFALLRWLMPFACVLVEFCCRTSLLCQSGYRSCDSFGKLLERFSKDMHYGFCSPSHFAKGKISEHRLTGFNRLNTWHCRSL</sequence>
<dbReference type="Pfam" id="PF00155">
    <property type="entry name" value="Aminotran_1_2"/>
    <property type="match status" value="1"/>
</dbReference>
<dbReference type="GO" id="GO:0030170">
    <property type="term" value="F:pyridoxal phosphate binding"/>
    <property type="evidence" value="ECO:0007669"/>
    <property type="project" value="InterPro"/>
</dbReference>
<evidence type="ECO:0000313" key="6">
    <source>
        <dbReference type="EMBL" id="VDP06709.1"/>
    </source>
</evidence>
<comment type="cofactor">
    <cofactor evidence="1">
        <name>pyridoxal 5'-phosphate</name>
        <dbReference type="ChEBI" id="CHEBI:597326"/>
    </cofactor>
</comment>
<evidence type="ECO:0000256" key="2">
    <source>
        <dbReference type="ARBA" id="ARBA00008392"/>
    </source>
</evidence>
<reference evidence="6 7" key="1">
    <citation type="submission" date="2018-11" db="EMBL/GenBank/DDBJ databases">
        <authorList>
            <consortium name="Pathogen Informatics"/>
        </authorList>
    </citation>
    <scope>NUCLEOTIDE SEQUENCE [LARGE SCALE GENOMIC DNA]</scope>
</reference>
<evidence type="ECO:0000259" key="5">
    <source>
        <dbReference type="Pfam" id="PF00155"/>
    </source>
</evidence>
<dbReference type="GO" id="GO:0016020">
    <property type="term" value="C:membrane"/>
    <property type="evidence" value="ECO:0007669"/>
    <property type="project" value="GOC"/>
</dbReference>
<dbReference type="GO" id="GO:0046512">
    <property type="term" value="P:sphingosine biosynthetic process"/>
    <property type="evidence" value="ECO:0007669"/>
    <property type="project" value="TreeGrafter"/>
</dbReference>
<proteinExistence type="inferred from homology"/>
<name>A0A3P8E2W2_9BILA</name>
<keyword evidence="7" id="KW-1185">Reference proteome</keyword>
<keyword evidence="4" id="KW-0012">Acyltransferase</keyword>
<evidence type="ECO:0000256" key="3">
    <source>
        <dbReference type="ARBA" id="ARBA00022679"/>
    </source>
</evidence>
<dbReference type="InterPro" id="IPR050087">
    <property type="entry name" value="AON_synthase_class-II"/>
</dbReference>
<dbReference type="Gene3D" id="3.40.640.10">
    <property type="entry name" value="Type I PLP-dependent aspartate aminotransferase-like (Major domain)"/>
    <property type="match status" value="1"/>
</dbReference>
<accession>A0A3P8E2W2</accession>
<comment type="similarity">
    <text evidence="2">Belongs to the class-II pyridoxal-phosphate-dependent aminotransferase family.</text>
</comment>
<dbReference type="OrthoDB" id="65434at2759"/>
<dbReference type="Proteomes" id="UP000270296">
    <property type="component" value="Unassembled WGS sequence"/>
</dbReference>
<evidence type="ECO:0000256" key="4">
    <source>
        <dbReference type="ARBA" id="ARBA00023315"/>
    </source>
</evidence>
<dbReference type="GO" id="GO:0017059">
    <property type="term" value="C:serine palmitoyltransferase complex"/>
    <property type="evidence" value="ECO:0007669"/>
    <property type="project" value="TreeGrafter"/>
</dbReference>
<evidence type="ECO:0000313" key="7">
    <source>
        <dbReference type="Proteomes" id="UP000270296"/>
    </source>
</evidence>
<dbReference type="PANTHER" id="PTHR13693:SF3">
    <property type="entry name" value="LD36009P"/>
    <property type="match status" value="1"/>
</dbReference>
<dbReference type="InterPro" id="IPR015421">
    <property type="entry name" value="PyrdxlP-dep_Trfase_major"/>
</dbReference>
<protein>
    <recommendedName>
        <fullName evidence="5">Aminotransferase class I/classII large domain-containing protein</fullName>
    </recommendedName>
</protein>
<organism evidence="6 7">
    <name type="scientific">Soboliphyme baturini</name>
    <dbReference type="NCBI Taxonomy" id="241478"/>
    <lineage>
        <taxon>Eukaryota</taxon>
        <taxon>Metazoa</taxon>
        <taxon>Ecdysozoa</taxon>
        <taxon>Nematoda</taxon>
        <taxon>Enoplea</taxon>
        <taxon>Dorylaimia</taxon>
        <taxon>Dioctophymatida</taxon>
        <taxon>Dioctophymatoidea</taxon>
        <taxon>Soboliphymatidae</taxon>
        <taxon>Soboliphyme</taxon>
    </lineage>
</organism>
<dbReference type="EMBL" id="UZAM01008858">
    <property type="protein sequence ID" value="VDP06709.1"/>
    <property type="molecule type" value="Genomic_DNA"/>
</dbReference>
<evidence type="ECO:0000256" key="1">
    <source>
        <dbReference type="ARBA" id="ARBA00001933"/>
    </source>
</evidence>
<dbReference type="GO" id="GO:0004758">
    <property type="term" value="F:serine C-palmitoyltransferase activity"/>
    <property type="evidence" value="ECO:0007669"/>
    <property type="project" value="TreeGrafter"/>
</dbReference>
<dbReference type="AlphaFoldDB" id="A0A3P8E2W2"/>
<dbReference type="PANTHER" id="PTHR13693">
    <property type="entry name" value="CLASS II AMINOTRANSFERASE/8-AMINO-7-OXONONANOATE SYNTHASE"/>
    <property type="match status" value="1"/>
</dbReference>